<evidence type="ECO:0000256" key="1">
    <source>
        <dbReference type="PROSITE-ProRule" id="PRU00339"/>
    </source>
</evidence>
<proteinExistence type="predicted"/>
<keyword evidence="3" id="KW-0812">Transmembrane</keyword>
<name>A0A1G2S5L2_9BACT</name>
<feature type="compositionally biased region" description="Low complexity" evidence="2">
    <location>
        <begin position="767"/>
        <end position="781"/>
    </location>
</feature>
<gene>
    <name evidence="4" type="ORF">A2675_01485</name>
</gene>
<evidence type="ECO:0000256" key="2">
    <source>
        <dbReference type="SAM" id="MobiDB-lite"/>
    </source>
</evidence>
<dbReference type="PANTHER" id="PTHR12558">
    <property type="entry name" value="CELL DIVISION CYCLE 16,23,27"/>
    <property type="match status" value="1"/>
</dbReference>
<comment type="caution">
    <text evidence="4">The sequence shown here is derived from an EMBL/GenBank/DDBJ whole genome shotgun (WGS) entry which is preliminary data.</text>
</comment>
<feature type="region of interest" description="Disordered" evidence="2">
    <location>
        <begin position="767"/>
        <end position="798"/>
    </location>
</feature>
<feature type="transmembrane region" description="Helical" evidence="3">
    <location>
        <begin position="186"/>
        <end position="204"/>
    </location>
</feature>
<feature type="transmembrane region" description="Helical" evidence="3">
    <location>
        <begin position="209"/>
        <end position="227"/>
    </location>
</feature>
<dbReference type="Proteomes" id="UP000176997">
    <property type="component" value="Unassembled WGS sequence"/>
</dbReference>
<feature type="transmembrane region" description="Helical" evidence="3">
    <location>
        <begin position="267"/>
        <end position="286"/>
    </location>
</feature>
<feature type="repeat" description="TPR" evidence="1">
    <location>
        <begin position="689"/>
        <end position="722"/>
    </location>
</feature>
<dbReference type="SUPFAM" id="SSF48452">
    <property type="entry name" value="TPR-like"/>
    <property type="match status" value="1"/>
</dbReference>
<feature type="transmembrane region" description="Helical" evidence="3">
    <location>
        <begin position="80"/>
        <end position="99"/>
    </location>
</feature>
<feature type="transmembrane region" description="Helical" evidence="3">
    <location>
        <begin position="463"/>
        <end position="486"/>
    </location>
</feature>
<keyword evidence="1" id="KW-0802">TPR repeat</keyword>
<dbReference type="Pfam" id="PF13432">
    <property type="entry name" value="TPR_16"/>
    <property type="match status" value="1"/>
</dbReference>
<feature type="transmembrane region" description="Helical" evidence="3">
    <location>
        <begin position="48"/>
        <end position="68"/>
    </location>
</feature>
<reference evidence="4 5" key="1">
    <citation type="journal article" date="2016" name="Nat. Commun.">
        <title>Thousands of microbial genomes shed light on interconnected biogeochemical processes in an aquifer system.</title>
        <authorList>
            <person name="Anantharaman K."/>
            <person name="Brown C.T."/>
            <person name="Hug L.A."/>
            <person name="Sharon I."/>
            <person name="Castelle C.J."/>
            <person name="Probst A.J."/>
            <person name="Thomas B.C."/>
            <person name="Singh A."/>
            <person name="Wilkins M.J."/>
            <person name="Karaoz U."/>
            <person name="Brodie E.L."/>
            <person name="Williams K.H."/>
            <person name="Hubbard S.S."/>
            <person name="Banfield J.F."/>
        </authorList>
    </citation>
    <scope>NUCLEOTIDE SEQUENCE [LARGE SCALE GENOMIC DNA]</scope>
</reference>
<dbReference type="AlphaFoldDB" id="A0A1G2S5L2"/>
<dbReference type="Gene3D" id="1.25.40.10">
    <property type="entry name" value="Tetratricopeptide repeat domain"/>
    <property type="match status" value="1"/>
</dbReference>
<dbReference type="PROSITE" id="PS50005">
    <property type="entry name" value="TPR"/>
    <property type="match status" value="2"/>
</dbReference>
<dbReference type="SMART" id="SM00028">
    <property type="entry name" value="TPR"/>
    <property type="match status" value="5"/>
</dbReference>
<feature type="transmembrane region" description="Helical" evidence="3">
    <location>
        <begin position="141"/>
        <end position="166"/>
    </location>
</feature>
<evidence type="ECO:0000256" key="3">
    <source>
        <dbReference type="SAM" id="Phobius"/>
    </source>
</evidence>
<evidence type="ECO:0000313" key="4">
    <source>
        <dbReference type="EMBL" id="OHA80008.1"/>
    </source>
</evidence>
<feature type="transmembrane region" description="Helical" evidence="3">
    <location>
        <begin position="430"/>
        <end position="451"/>
    </location>
</feature>
<feature type="transmembrane region" description="Helical" evidence="3">
    <location>
        <begin position="105"/>
        <end position="129"/>
    </location>
</feature>
<protein>
    <submittedName>
        <fullName evidence="4">Uncharacterized protein</fullName>
    </submittedName>
</protein>
<feature type="transmembrane region" description="Helical" evidence="3">
    <location>
        <begin position="366"/>
        <end position="390"/>
    </location>
</feature>
<dbReference type="STRING" id="1802723.A2675_01485"/>
<accession>A0A1G2S5L2</accession>
<evidence type="ECO:0000313" key="5">
    <source>
        <dbReference type="Proteomes" id="UP000176997"/>
    </source>
</evidence>
<feature type="transmembrane region" description="Helical" evidence="3">
    <location>
        <begin position="402"/>
        <end position="424"/>
    </location>
</feature>
<feature type="transmembrane region" description="Helical" evidence="3">
    <location>
        <begin position="233"/>
        <end position="255"/>
    </location>
</feature>
<dbReference type="PANTHER" id="PTHR12558:SF13">
    <property type="entry name" value="CELL DIVISION CYCLE PROTEIN 27 HOMOLOG"/>
    <property type="match status" value="1"/>
</dbReference>
<dbReference type="InterPro" id="IPR019734">
    <property type="entry name" value="TPR_rpt"/>
</dbReference>
<dbReference type="InterPro" id="IPR011990">
    <property type="entry name" value="TPR-like_helical_dom_sf"/>
</dbReference>
<feature type="repeat" description="TPR" evidence="1">
    <location>
        <begin position="723"/>
        <end position="756"/>
    </location>
</feature>
<keyword evidence="3" id="KW-1133">Transmembrane helix</keyword>
<feature type="compositionally biased region" description="Polar residues" evidence="2">
    <location>
        <begin position="788"/>
        <end position="798"/>
    </location>
</feature>
<feature type="transmembrane region" description="Helical" evidence="3">
    <location>
        <begin position="22"/>
        <end position="42"/>
    </location>
</feature>
<keyword evidence="3" id="KW-0472">Membrane</keyword>
<dbReference type="EMBL" id="MHUS01000039">
    <property type="protein sequence ID" value="OHA80008.1"/>
    <property type="molecule type" value="Genomic_DNA"/>
</dbReference>
<sequence>MKEQPLAAEAVVSQKELGLDRAAFTALMVAIFGSILLIIPGVSLPLDIGRGLIFSMGVAVSFLLWLFARMKEGRFFFPRSILLASMGGVAISVVLAAFFSEVPGVSFMGLGGELGTVSTILSLCVALLLSSVYFQSRRRIAYLYGGMLLSAFLVLLYQGFAVLVALGKLPASMALPDHLVGKWSDLAIFLGLVATLTLATLETFPVRKLFRSGLITIFVLSMLALAVSGSTMVWIAVGVFALVIFVYALSFGKYGVRPAGADKRVPIFSLVTIFIALLFAIFGPYFSNVLAAHQVAVPQRIAEESLRPSWQGTVAVSGKTLAQDPIFGVGPARFVNSWLLNKPADLNTTTLWDANFNYGIGAVPTFAATTGAVGILAWLVFAILFLWVGFRAMLLVSLDRIHHYLITTSFLSALYLWVFAVTFVPNVTVFALAFVFTGVFLATLASGNTVIKNYDFSFLNDPRAGFISVFALIVLFVGTFTGGALITKRFLSYVYYQTAVVKENTGDLLAAEVAIEDALRLSGLDLYYRTGAEINMAQANQILSSSNAKNAQAQFSAIAQDMNTRALAATQADPTNYLNYLTLARTYATILPILPEAQRAQAHDQALASYQKAQTLNPQSPAIVLEEAQLELKSNNIEGAKQYIAEALNKKGNYVDAIFLLVQIQDSEGKLDDAIRSAETAALIDPNNVGVFFQLGLLDYKKGDYTGAINAFERAVILNPYFANAKYYLGLSYSKAGRRQDAIAQFNDIASFSPENAAAVKDVLSSLTGSGSSTTATSTSTIEKNAKTRSTPPLSEGR</sequence>
<organism evidence="4 5">
    <name type="scientific">Candidatus Yonathbacteria bacterium RIFCSPHIGHO2_01_FULL_51_10</name>
    <dbReference type="NCBI Taxonomy" id="1802723"/>
    <lineage>
        <taxon>Bacteria</taxon>
        <taxon>Candidatus Yonathiibacteriota</taxon>
    </lineage>
</organism>